<proteinExistence type="predicted"/>
<protein>
    <submittedName>
        <fullName evidence="2">Unannotated protein</fullName>
    </submittedName>
</protein>
<sequence>MASPSPVATEINTDTLDGNASVHAADAAFEMLYPIAVGLGRRILDRDGLNLSHSLPIAEDIAIQVFVQLPRKLVLEQKSVSRICRLVADGCLEALLGDQTWVSVPRELLPPETGFSGELPLRELEATLSEMRRSDRRVGLVVFAAGLTPSHAASVLGIGLDKALSSINRISKRLHDRQVLGLGPKFGARPT</sequence>
<accession>A0A6J6T3B8</accession>
<name>A0A6J6T3B8_9ZZZZ</name>
<evidence type="ECO:0000313" key="2">
    <source>
        <dbReference type="EMBL" id="CAB4741504.1"/>
    </source>
</evidence>
<gene>
    <name evidence="1" type="ORF">UFOPK1358_00969</name>
    <name evidence="2" type="ORF">UFOPK2766_01072</name>
    <name evidence="3" type="ORF">UFOPK3519_00157</name>
</gene>
<organism evidence="2">
    <name type="scientific">freshwater metagenome</name>
    <dbReference type="NCBI Taxonomy" id="449393"/>
    <lineage>
        <taxon>unclassified sequences</taxon>
        <taxon>metagenomes</taxon>
        <taxon>ecological metagenomes</taxon>
    </lineage>
</organism>
<reference evidence="2" key="1">
    <citation type="submission" date="2020-05" db="EMBL/GenBank/DDBJ databases">
        <authorList>
            <person name="Chiriac C."/>
            <person name="Salcher M."/>
            <person name="Ghai R."/>
            <person name="Kavagutti S V."/>
        </authorList>
    </citation>
    <scope>NUCLEOTIDE SEQUENCE</scope>
</reference>
<evidence type="ECO:0000313" key="3">
    <source>
        <dbReference type="EMBL" id="CAB4889743.1"/>
    </source>
</evidence>
<evidence type="ECO:0000313" key="1">
    <source>
        <dbReference type="EMBL" id="CAB4539987.1"/>
    </source>
</evidence>
<dbReference type="EMBL" id="CAEZSF010000083">
    <property type="protein sequence ID" value="CAB4539987.1"/>
    <property type="molecule type" value="Genomic_DNA"/>
</dbReference>
<dbReference type="EMBL" id="CAFBMG010000006">
    <property type="protein sequence ID" value="CAB4889743.1"/>
    <property type="molecule type" value="Genomic_DNA"/>
</dbReference>
<dbReference type="AlphaFoldDB" id="A0A6J6T3B8"/>
<dbReference type="EMBL" id="CAEZYU010000042">
    <property type="protein sequence ID" value="CAB4741504.1"/>
    <property type="molecule type" value="Genomic_DNA"/>
</dbReference>